<feature type="region of interest" description="Disordered" evidence="1">
    <location>
        <begin position="1"/>
        <end position="24"/>
    </location>
</feature>
<sequence length="239" mass="26243">MAIDTPANPTHESHVRNSPRQVQPGAKVPWSTGLCDCFSDVPNCCMTFWCPCVTFGRIAEIVDSGSSSCALNGLLYTLVAFTTGCACLCSCFNRSKMRKQYKLEGNDCKDCLAHYFCEACALCQEYRELKNRGFDMTLETGQYSGSNYGSGGGRRHAPLGCKCLFAYVLQARAVVGMFEAGDKPKATKNRKASAPKFWGALNPSSPRIHIGIAPLIRKRHSQISHDIIIENYICGLGYI</sequence>
<dbReference type="InterPro" id="IPR006461">
    <property type="entry name" value="PLAC_motif_containing"/>
</dbReference>
<dbReference type="NCBIfam" id="TIGR01571">
    <property type="entry name" value="A_thal_Cys_rich"/>
    <property type="match status" value="1"/>
</dbReference>
<keyword evidence="2" id="KW-0812">Transmembrane</keyword>
<reference evidence="3" key="1">
    <citation type="journal article" date="2007" name="PLoS ONE">
        <title>The first genome sequence of an elite grapevine cultivar (Pinot noir Vitis vinifera L.): coping with a highly heterozygous genome.</title>
        <authorList>
            <person name="Velasco R."/>
            <person name="Zharkikh A."/>
            <person name="Troggio M."/>
            <person name="Cartwright D.A."/>
            <person name="Cestaro A."/>
            <person name="Pruss D."/>
            <person name="Pindo M."/>
            <person name="FitzGerald L.M."/>
            <person name="Vezzulli S."/>
            <person name="Reid J."/>
            <person name="Malacarne G."/>
            <person name="Iliev D."/>
            <person name="Coppola G."/>
            <person name="Wardell B."/>
            <person name="Micheletti D."/>
            <person name="Macalma T."/>
            <person name="Facci M."/>
            <person name="Mitchell J.T."/>
            <person name="Perazzolli M."/>
            <person name="Eldredge G."/>
            <person name="Gatto P."/>
            <person name="Oyzerski R."/>
            <person name="Moretto M."/>
            <person name="Gutin N."/>
            <person name="Stefanini M."/>
            <person name="Chen Y."/>
            <person name="Segala C."/>
            <person name="Davenport C."/>
            <person name="Dematte L."/>
            <person name="Mraz A."/>
            <person name="Battilana J."/>
            <person name="Stormo K."/>
            <person name="Costa F."/>
            <person name="Tao Q."/>
            <person name="Si-Ammour A."/>
            <person name="Harkins T."/>
            <person name="Lackey A."/>
            <person name="Perbost C."/>
            <person name="Taillon B."/>
            <person name="Stella A."/>
            <person name="Solovyev V."/>
            <person name="Fawcett J.A."/>
            <person name="Sterck L."/>
            <person name="Vandepoele K."/>
            <person name="Grando S.M."/>
            <person name="Toppo S."/>
            <person name="Moser C."/>
            <person name="Lanchbury J."/>
            <person name="Bogden R."/>
            <person name="Skolnick M."/>
            <person name="Sgaramella V."/>
            <person name="Bhatnagar S.K."/>
            <person name="Fontana P."/>
            <person name="Gutin A."/>
            <person name="Van de Peer Y."/>
            <person name="Salamini F."/>
            <person name="Viola R."/>
        </authorList>
    </citation>
    <scope>NUCLEOTIDE SEQUENCE</scope>
</reference>
<keyword evidence="2" id="KW-0472">Membrane</keyword>
<proteinExistence type="predicted"/>
<accession>A5B084</accession>
<dbReference type="PANTHER" id="PTHR15907">
    <property type="entry name" value="DUF614 FAMILY PROTEIN-RELATED"/>
    <property type="match status" value="1"/>
</dbReference>
<protein>
    <recommendedName>
        <fullName evidence="4">Protein plant cadmium resistance 2</fullName>
    </recommendedName>
</protein>
<name>A5B084_VITVI</name>
<evidence type="ECO:0008006" key="4">
    <source>
        <dbReference type="Google" id="ProtNLM"/>
    </source>
</evidence>
<evidence type="ECO:0000256" key="2">
    <source>
        <dbReference type="SAM" id="Phobius"/>
    </source>
</evidence>
<evidence type="ECO:0000256" key="1">
    <source>
        <dbReference type="SAM" id="MobiDB-lite"/>
    </source>
</evidence>
<keyword evidence="2" id="KW-1133">Transmembrane helix</keyword>
<feature type="transmembrane region" description="Helical" evidence="2">
    <location>
        <begin position="73"/>
        <end position="92"/>
    </location>
</feature>
<dbReference type="EMBL" id="AM442158">
    <property type="protein sequence ID" value="CAN63010.1"/>
    <property type="molecule type" value="Genomic_DNA"/>
</dbReference>
<dbReference type="AlphaFoldDB" id="A5B084"/>
<evidence type="ECO:0000313" key="3">
    <source>
        <dbReference type="EMBL" id="CAN63010.1"/>
    </source>
</evidence>
<organism evidence="3">
    <name type="scientific">Vitis vinifera</name>
    <name type="common">Grape</name>
    <dbReference type="NCBI Taxonomy" id="29760"/>
    <lineage>
        <taxon>Eukaryota</taxon>
        <taxon>Viridiplantae</taxon>
        <taxon>Streptophyta</taxon>
        <taxon>Embryophyta</taxon>
        <taxon>Tracheophyta</taxon>
        <taxon>Spermatophyta</taxon>
        <taxon>Magnoliopsida</taxon>
        <taxon>eudicotyledons</taxon>
        <taxon>Gunneridae</taxon>
        <taxon>Pentapetalae</taxon>
        <taxon>rosids</taxon>
        <taxon>Vitales</taxon>
        <taxon>Vitaceae</taxon>
        <taxon>Viteae</taxon>
        <taxon>Vitis</taxon>
    </lineage>
</organism>
<dbReference type="Pfam" id="PF04749">
    <property type="entry name" value="PLAC8"/>
    <property type="match status" value="1"/>
</dbReference>
<gene>
    <name evidence="3" type="ORF">VITISV_005303</name>
</gene>
<dbReference type="ExpressionAtlas" id="A5B084">
    <property type="expression patterns" value="baseline and differential"/>
</dbReference>